<dbReference type="EMBL" id="JANPWB010000013">
    <property type="protein sequence ID" value="KAJ1105679.1"/>
    <property type="molecule type" value="Genomic_DNA"/>
</dbReference>
<evidence type="ECO:0000313" key="2">
    <source>
        <dbReference type="EMBL" id="KAJ1105679.1"/>
    </source>
</evidence>
<protein>
    <submittedName>
        <fullName evidence="2">Uncharacterized protein</fullName>
    </submittedName>
</protein>
<organism evidence="2 3">
    <name type="scientific">Pleurodeles waltl</name>
    <name type="common">Iberian ribbed newt</name>
    <dbReference type="NCBI Taxonomy" id="8319"/>
    <lineage>
        <taxon>Eukaryota</taxon>
        <taxon>Metazoa</taxon>
        <taxon>Chordata</taxon>
        <taxon>Craniata</taxon>
        <taxon>Vertebrata</taxon>
        <taxon>Euteleostomi</taxon>
        <taxon>Amphibia</taxon>
        <taxon>Batrachia</taxon>
        <taxon>Caudata</taxon>
        <taxon>Salamandroidea</taxon>
        <taxon>Salamandridae</taxon>
        <taxon>Pleurodelinae</taxon>
        <taxon>Pleurodeles</taxon>
    </lineage>
</organism>
<comment type="caution">
    <text evidence="2">The sequence shown here is derived from an EMBL/GenBank/DDBJ whole genome shotgun (WGS) entry which is preliminary data.</text>
</comment>
<dbReference type="Proteomes" id="UP001066276">
    <property type="component" value="Chromosome 9"/>
</dbReference>
<reference evidence="2" key="1">
    <citation type="journal article" date="2022" name="bioRxiv">
        <title>Sequencing and chromosome-scale assembly of the giantPleurodeles waltlgenome.</title>
        <authorList>
            <person name="Brown T."/>
            <person name="Elewa A."/>
            <person name="Iarovenko S."/>
            <person name="Subramanian E."/>
            <person name="Araus A.J."/>
            <person name="Petzold A."/>
            <person name="Susuki M."/>
            <person name="Suzuki K.-i.T."/>
            <person name="Hayashi T."/>
            <person name="Toyoda A."/>
            <person name="Oliveira C."/>
            <person name="Osipova E."/>
            <person name="Leigh N.D."/>
            <person name="Simon A."/>
            <person name="Yun M.H."/>
        </authorList>
    </citation>
    <scope>NUCLEOTIDE SEQUENCE</scope>
    <source>
        <strain evidence="2">20211129_DDA</strain>
        <tissue evidence="2">Liver</tissue>
    </source>
</reference>
<gene>
    <name evidence="2" type="ORF">NDU88_003084</name>
</gene>
<name>A0AAV7MT94_PLEWA</name>
<evidence type="ECO:0000256" key="1">
    <source>
        <dbReference type="SAM" id="MobiDB-lite"/>
    </source>
</evidence>
<dbReference type="AlphaFoldDB" id="A0AAV7MT94"/>
<feature type="region of interest" description="Disordered" evidence="1">
    <location>
        <begin position="47"/>
        <end position="107"/>
    </location>
</feature>
<accession>A0AAV7MT94</accession>
<proteinExistence type="predicted"/>
<sequence length="148" mass="15809">MFYCGAWPRVQRWHTPKFLAPEGPTKSRGEACHLRADLSPCAGTELEAGPGRCRAPENVAERAQPAGEETGGLSRLKLCRGPQRDKGGRPESGGGPRSSLPAAPEVLGQPAGAWGSWRGLPLGAVEQCCCWMRARPLFVVGPAREHDA</sequence>
<evidence type="ECO:0000313" key="3">
    <source>
        <dbReference type="Proteomes" id="UP001066276"/>
    </source>
</evidence>
<keyword evidence="3" id="KW-1185">Reference proteome</keyword>